<sequence>MARWQTPEALRDRLQQRLLQHGGDWLLGGGDWPLRLPLGAPTEMQAQAHWDLFEQWLRQWQHEPCVEFVERRWRRYGVQRLPAYACFDSAAAVADYLGDAVRWRRARDRVERLLQRWPALRPALSLQLDPLLGFDDQEIEHVIAVFEWLLAHPDSQLYPRQLPIAGIDSKWLDSFYQRVLREWMIAMRGFDVAPAGDFMALAGLRSPPDRIHLRVLDPALRMQIGGLGDLLAPIADLAQLRWSGLQQVFAVENLQTGLAFADLPGSLLLIGRGYAVDALAQLPWVAEQPLYYWGDIDTHGFAILNRLRQHLPHARSLLMDEQTLLRHRAVCGDEPTPLQAEQLDGLASAEAKLYADLQRGRWAPRLRLEQERIAWDYAWAAVTAALGIASGEGD</sequence>
<feature type="domain" description="Wadjet protein JetD C-terminal" evidence="1">
    <location>
        <begin position="203"/>
        <end position="381"/>
    </location>
</feature>
<dbReference type="InterPro" id="IPR014544">
    <property type="entry name" value="UCP028408"/>
</dbReference>
<dbReference type="Pfam" id="PF11795">
    <property type="entry name" value="DUF3322"/>
    <property type="match status" value="1"/>
</dbReference>
<name>A0AAW3ZNS4_9GAMM</name>
<evidence type="ECO:0008006" key="5">
    <source>
        <dbReference type="Google" id="ProtNLM"/>
    </source>
</evidence>
<gene>
    <name evidence="3" type="ORF">IFO71_18920</name>
</gene>
<dbReference type="AlphaFoldDB" id="A0AAW3ZNS4"/>
<dbReference type="PIRSF" id="PIRSF028408">
    <property type="entry name" value="UCP028408"/>
    <property type="match status" value="1"/>
</dbReference>
<dbReference type="InterPro" id="IPR024534">
    <property type="entry name" value="JetD_C"/>
</dbReference>
<evidence type="ECO:0000313" key="4">
    <source>
        <dbReference type="Proteomes" id="UP000613768"/>
    </source>
</evidence>
<dbReference type="EMBL" id="JACYTR010000066">
    <property type="protein sequence ID" value="MBD8527823.1"/>
    <property type="molecule type" value="Genomic_DNA"/>
</dbReference>
<proteinExistence type="predicted"/>
<feature type="domain" description="DUF3322" evidence="2">
    <location>
        <begin position="7"/>
        <end position="183"/>
    </location>
</feature>
<reference evidence="3 4" key="1">
    <citation type="submission" date="2020-09" db="EMBL/GenBank/DDBJ databases">
        <title>Pseudoxanthomonas sp. CAU 1598 isolated from sand of Yaerae Beach.</title>
        <authorList>
            <person name="Kim W."/>
        </authorList>
    </citation>
    <scope>NUCLEOTIDE SEQUENCE [LARGE SCALE GENOMIC DNA]</scope>
    <source>
        <strain evidence="3 4">CAU 1598</strain>
    </source>
</reference>
<evidence type="ECO:0000259" key="1">
    <source>
        <dbReference type="Pfam" id="PF09983"/>
    </source>
</evidence>
<evidence type="ECO:0000313" key="3">
    <source>
        <dbReference type="EMBL" id="MBD8527823.1"/>
    </source>
</evidence>
<dbReference type="Pfam" id="PF09983">
    <property type="entry name" value="JetD_C"/>
    <property type="match status" value="1"/>
</dbReference>
<accession>A0AAW3ZNS4</accession>
<dbReference type="Proteomes" id="UP000613768">
    <property type="component" value="Unassembled WGS sequence"/>
</dbReference>
<evidence type="ECO:0000259" key="2">
    <source>
        <dbReference type="Pfam" id="PF11795"/>
    </source>
</evidence>
<organism evidence="3 4">
    <name type="scientific">Pseudomarimonas arenosa</name>
    <dbReference type="NCBI Taxonomy" id="2774145"/>
    <lineage>
        <taxon>Bacteria</taxon>
        <taxon>Pseudomonadati</taxon>
        <taxon>Pseudomonadota</taxon>
        <taxon>Gammaproteobacteria</taxon>
        <taxon>Lysobacterales</taxon>
        <taxon>Lysobacteraceae</taxon>
        <taxon>Pseudomarimonas</taxon>
    </lineage>
</organism>
<dbReference type="RefSeq" id="WP_192031245.1">
    <property type="nucleotide sequence ID" value="NZ_JACYTR010000066.1"/>
</dbReference>
<keyword evidence="4" id="KW-1185">Reference proteome</keyword>
<dbReference type="InterPro" id="IPR024537">
    <property type="entry name" value="DUF3322"/>
</dbReference>
<comment type="caution">
    <text evidence="3">The sequence shown here is derived from an EMBL/GenBank/DDBJ whole genome shotgun (WGS) entry which is preliminary data.</text>
</comment>
<protein>
    <recommendedName>
        <fullName evidence="5">Wadjet protein JetD C-terminal domain-containing protein</fullName>
    </recommendedName>
</protein>